<keyword evidence="2" id="KW-1185">Reference proteome</keyword>
<organism evidence="1 2">
    <name type="scientific">Gymnopilus junonius</name>
    <name type="common">Spectacular rustgill mushroom</name>
    <name type="synonym">Gymnopilus spectabilis subsp. junonius</name>
    <dbReference type="NCBI Taxonomy" id="109634"/>
    <lineage>
        <taxon>Eukaryota</taxon>
        <taxon>Fungi</taxon>
        <taxon>Dikarya</taxon>
        <taxon>Basidiomycota</taxon>
        <taxon>Agaricomycotina</taxon>
        <taxon>Agaricomycetes</taxon>
        <taxon>Agaricomycetidae</taxon>
        <taxon>Agaricales</taxon>
        <taxon>Agaricineae</taxon>
        <taxon>Hymenogastraceae</taxon>
        <taxon>Gymnopilus</taxon>
    </lineage>
</organism>
<name>A0A9P5NG19_GYMJU</name>
<dbReference type="AlphaFoldDB" id="A0A9P5NG19"/>
<reference evidence="1" key="1">
    <citation type="submission" date="2020-11" db="EMBL/GenBank/DDBJ databases">
        <authorList>
            <consortium name="DOE Joint Genome Institute"/>
            <person name="Ahrendt S."/>
            <person name="Riley R."/>
            <person name="Andreopoulos W."/>
            <person name="LaButti K."/>
            <person name="Pangilinan J."/>
            <person name="Ruiz-duenas F.J."/>
            <person name="Barrasa J.M."/>
            <person name="Sanchez-Garcia M."/>
            <person name="Camarero S."/>
            <person name="Miyauchi S."/>
            <person name="Serrano A."/>
            <person name="Linde D."/>
            <person name="Babiker R."/>
            <person name="Drula E."/>
            <person name="Ayuso-Fernandez I."/>
            <person name="Pacheco R."/>
            <person name="Padilla G."/>
            <person name="Ferreira P."/>
            <person name="Barriuso J."/>
            <person name="Kellner H."/>
            <person name="Castanera R."/>
            <person name="Alfaro M."/>
            <person name="Ramirez L."/>
            <person name="Pisabarro A.G."/>
            <person name="Kuo A."/>
            <person name="Tritt A."/>
            <person name="Lipzen A."/>
            <person name="He G."/>
            <person name="Yan M."/>
            <person name="Ng V."/>
            <person name="Cullen D."/>
            <person name="Martin F."/>
            <person name="Rosso M.-N."/>
            <person name="Henrissat B."/>
            <person name="Hibbett D."/>
            <person name="Martinez A.T."/>
            <person name="Grigoriev I.V."/>
        </authorList>
    </citation>
    <scope>NUCLEOTIDE SEQUENCE</scope>
    <source>
        <strain evidence="1">AH 44721</strain>
    </source>
</reference>
<dbReference type="EMBL" id="JADNYJ010000098">
    <property type="protein sequence ID" value="KAF8886078.1"/>
    <property type="molecule type" value="Genomic_DNA"/>
</dbReference>
<evidence type="ECO:0000313" key="1">
    <source>
        <dbReference type="EMBL" id="KAF8886078.1"/>
    </source>
</evidence>
<comment type="caution">
    <text evidence="1">The sequence shown here is derived from an EMBL/GenBank/DDBJ whole genome shotgun (WGS) entry which is preliminary data.</text>
</comment>
<sequence length="157" mass="17435">MSFLENKTVIEELSSYVHSNPYLKTGTSDPYDMDVSGYSYAMDEDVAYSMDPPYSIELETSYPNYELSRELLSDYLHVELGLYSQVDGGPDFHYPTFQYNEGSGTYSPPTTDSSASFDSSPNFTPSSSCTTSLFPLIPFFATHPTLIQSQNSCPSLA</sequence>
<accession>A0A9P5NG19</accession>
<dbReference type="Proteomes" id="UP000724874">
    <property type="component" value="Unassembled WGS sequence"/>
</dbReference>
<gene>
    <name evidence="1" type="ORF">CPB84DRAFT_1850218</name>
</gene>
<evidence type="ECO:0000313" key="2">
    <source>
        <dbReference type="Proteomes" id="UP000724874"/>
    </source>
</evidence>
<protein>
    <submittedName>
        <fullName evidence="1">Uncharacterized protein</fullName>
    </submittedName>
</protein>
<proteinExistence type="predicted"/>